<dbReference type="AlphaFoldDB" id="T1DQZ0"/>
<evidence type="ECO:0000313" key="2">
    <source>
        <dbReference type="Proteomes" id="UP000018031"/>
    </source>
</evidence>
<evidence type="ECO:0000313" key="1">
    <source>
        <dbReference type="EMBL" id="GAD04609.1"/>
    </source>
</evidence>
<reference evidence="1 2" key="2">
    <citation type="journal article" date="2013" name="Genome Announc.">
        <title>Draft Genome Sequences of Porphyromonas crevioricanis JCM 15906T and Porphyromonas cansulci JCM 13913T Isolated from a Canine Oral Cavity.</title>
        <authorList>
            <person name="Sakamoto M."/>
            <person name="Tanaka N."/>
            <person name="Shiwa Y."/>
            <person name="Yoshikawa H."/>
            <person name="Ohkuma M."/>
        </authorList>
    </citation>
    <scope>NUCLEOTIDE SEQUENCE [LARGE SCALE GENOMIC DNA]</scope>
    <source>
        <strain evidence="1 2">JCM 15906</strain>
    </source>
</reference>
<organism evidence="1 2">
    <name type="scientific">Porphyromonas crevioricanis JCM 15906</name>
    <dbReference type="NCBI Taxonomy" id="1305617"/>
    <lineage>
        <taxon>Bacteria</taxon>
        <taxon>Pseudomonadati</taxon>
        <taxon>Bacteroidota</taxon>
        <taxon>Bacteroidia</taxon>
        <taxon>Bacteroidales</taxon>
        <taxon>Porphyromonadaceae</taxon>
        <taxon>Porphyromonas</taxon>
    </lineage>
</organism>
<dbReference type="Proteomes" id="UP000018031">
    <property type="component" value="Unassembled WGS sequence"/>
</dbReference>
<proteinExistence type="predicted"/>
<accession>T1DQZ0</accession>
<comment type="caution">
    <text evidence="1">The sequence shown here is derived from an EMBL/GenBank/DDBJ whole genome shotgun (WGS) entry which is preliminary data.</text>
</comment>
<sequence>MCGLFLLKQPILYQSISITKDLSMAKEVSKVIEQSSKSLGVSLEKLRCFR</sequence>
<protein>
    <submittedName>
        <fullName evidence="1">Uncharacterized protein</fullName>
    </submittedName>
</protein>
<gene>
    <name evidence="1" type="ORF">PORCRE_299</name>
</gene>
<reference evidence="2" key="1">
    <citation type="journal article" date="2013" name="Genome">
        <title>Draft Genome Sequences of Porphyromonas crevioricanis JCM 15906T and Porphyromonas cansulci JCM 13913T Isolated from a Canine Oral Cavity.</title>
        <authorList>
            <person name="Sakamoto M."/>
            <person name="Tanaka N."/>
            <person name="Shiwa Y."/>
            <person name="Yoshikawa H."/>
            <person name="Ohkuma M."/>
        </authorList>
    </citation>
    <scope>NUCLEOTIDE SEQUENCE [LARGE SCALE GENOMIC DNA]</scope>
    <source>
        <strain evidence="2">JCM 15906</strain>
    </source>
</reference>
<name>T1DQZ0_9PORP</name>
<dbReference type="EMBL" id="BAOU01000009">
    <property type="protein sequence ID" value="GAD04609.1"/>
    <property type="molecule type" value="Genomic_DNA"/>
</dbReference>